<evidence type="ECO:0000313" key="2">
    <source>
        <dbReference type="Proteomes" id="UP000053599"/>
    </source>
</evidence>
<gene>
    <name evidence="1" type="ORF">PV11_07912</name>
</gene>
<sequence>MAAEMLGEECEMRLDLAKAAVWYHRVASGFEQLYGAKDTDTLIALHKARQMEAQSERMKTSKDAVSEFPEEAELRQQTVETLVAEIEEKVSKLDLEAADNSIVQGKPWDTDDADAALDTDSAEAPESSLSLMLNTPEEDIGPLARQSPSDLPFPWVATGHDVPFSDLETHYSNPQPSCDPGSNDGTPEFLGLFPSQQTYEDAPAATLSGLDQHCPPLPTLSNDAEMAVFDTNPGMHQEHLAYEQFDGNHLCNWTQVVDGGQNFSMGERQTTWNQHFCGDQQIDMSQHFVFQTNNPPNLHSEHAGHDQQHWIPQIDSFPSMMDLDQGSVNNPVFTETFNDDDFVDWNQLQTQELVTSGGPYAHQQRITEEQ</sequence>
<evidence type="ECO:0000313" key="1">
    <source>
        <dbReference type="EMBL" id="KIV80412.1"/>
    </source>
</evidence>
<reference evidence="1 2" key="1">
    <citation type="submission" date="2015-01" db="EMBL/GenBank/DDBJ databases">
        <title>The Genome Sequence of Exophiala sideris CBS121828.</title>
        <authorList>
            <consortium name="The Broad Institute Genomics Platform"/>
            <person name="Cuomo C."/>
            <person name="de Hoog S."/>
            <person name="Gorbushina A."/>
            <person name="Stielow B."/>
            <person name="Teixiera M."/>
            <person name="Abouelleil A."/>
            <person name="Chapman S.B."/>
            <person name="Priest M."/>
            <person name="Young S.K."/>
            <person name="Wortman J."/>
            <person name="Nusbaum C."/>
            <person name="Birren B."/>
        </authorList>
    </citation>
    <scope>NUCLEOTIDE SEQUENCE [LARGE SCALE GENOMIC DNA]</scope>
    <source>
        <strain evidence="1 2">CBS 121828</strain>
    </source>
</reference>
<dbReference type="AlphaFoldDB" id="A0A0D1YBN6"/>
<protein>
    <submittedName>
        <fullName evidence="1">Uncharacterized protein</fullName>
    </submittedName>
</protein>
<dbReference type="Proteomes" id="UP000053599">
    <property type="component" value="Unassembled WGS sequence"/>
</dbReference>
<dbReference type="EMBL" id="KN846953">
    <property type="protein sequence ID" value="KIV80412.1"/>
    <property type="molecule type" value="Genomic_DNA"/>
</dbReference>
<name>A0A0D1YBN6_9EURO</name>
<dbReference type="HOGENOM" id="CLU_748093_0_0_1"/>
<organism evidence="1 2">
    <name type="scientific">Exophiala sideris</name>
    <dbReference type="NCBI Taxonomy" id="1016849"/>
    <lineage>
        <taxon>Eukaryota</taxon>
        <taxon>Fungi</taxon>
        <taxon>Dikarya</taxon>
        <taxon>Ascomycota</taxon>
        <taxon>Pezizomycotina</taxon>
        <taxon>Eurotiomycetes</taxon>
        <taxon>Chaetothyriomycetidae</taxon>
        <taxon>Chaetothyriales</taxon>
        <taxon>Herpotrichiellaceae</taxon>
        <taxon>Exophiala</taxon>
    </lineage>
</organism>
<accession>A0A0D1YBN6</accession>
<proteinExistence type="predicted"/>